<dbReference type="SUPFAM" id="SSF50965">
    <property type="entry name" value="Galactose oxidase, central domain"/>
    <property type="match status" value="1"/>
</dbReference>
<dbReference type="OrthoDB" id="1022638at2759"/>
<dbReference type="EMBL" id="ASPP01000115">
    <property type="protein sequence ID" value="ETO36941.1"/>
    <property type="molecule type" value="Genomic_DNA"/>
</dbReference>
<dbReference type="AlphaFoldDB" id="X6PFG6"/>
<evidence type="ECO:0000313" key="1">
    <source>
        <dbReference type="EMBL" id="ETO36941.1"/>
    </source>
</evidence>
<name>X6PFG6_RETFI</name>
<gene>
    <name evidence="1" type="ORF">RFI_00121</name>
</gene>
<keyword evidence="2" id="KW-1185">Reference proteome</keyword>
<proteinExistence type="predicted"/>
<evidence type="ECO:0008006" key="3">
    <source>
        <dbReference type="Google" id="ProtNLM"/>
    </source>
</evidence>
<dbReference type="Gene3D" id="2.120.10.80">
    <property type="entry name" value="Kelch-type beta propeller"/>
    <property type="match status" value="1"/>
</dbReference>
<protein>
    <recommendedName>
        <fullName evidence="3">Kelch motif family protein</fullName>
    </recommendedName>
</protein>
<reference evidence="1 2" key="1">
    <citation type="journal article" date="2013" name="Curr. Biol.">
        <title>The Genome of the Foraminiferan Reticulomyxa filosa.</title>
        <authorList>
            <person name="Glockner G."/>
            <person name="Hulsmann N."/>
            <person name="Schleicher M."/>
            <person name="Noegel A.A."/>
            <person name="Eichinger L."/>
            <person name="Gallinger C."/>
            <person name="Pawlowski J."/>
            <person name="Sierra R."/>
            <person name="Euteneuer U."/>
            <person name="Pillet L."/>
            <person name="Moustafa A."/>
            <person name="Platzer M."/>
            <person name="Groth M."/>
            <person name="Szafranski K."/>
            <person name="Schliwa M."/>
        </authorList>
    </citation>
    <scope>NUCLEOTIDE SEQUENCE [LARGE SCALE GENOMIC DNA]</scope>
</reference>
<comment type="caution">
    <text evidence="1">The sequence shown here is derived from an EMBL/GenBank/DDBJ whole genome shotgun (WGS) entry which is preliminary data.</text>
</comment>
<accession>X6PFG6</accession>
<sequence length="318" mass="37256">MSNQIFQTLKELLTPLSQSQCVLHKHELLICGGYEQRACYSYHTLKNEYKFICEYPSDVKLIGHCVLRLVDNNKHKNQITLLSFGGFFKHTLMMKYVSVWSNTSNKSNELSHYNQWIPFIDNHNHRIIIGKNENHNYNGVRAVIGGVKNNLLFITYPSKDISVFDLNIFQFIKNDELPTKHSILYHCLDYQFEYDEDNNTFKFRQLLVCDDIAPFNYYAYMRINDVILFFGGYCYPNVVSKSVHKYSIRENKWMTFQNTLPSPLCECVAILSEEDNYIHIIGGRDDKETTVSTHIKTNVRIFDSSLLVMICLFIDETK</sequence>
<organism evidence="1 2">
    <name type="scientific">Reticulomyxa filosa</name>
    <dbReference type="NCBI Taxonomy" id="46433"/>
    <lineage>
        <taxon>Eukaryota</taxon>
        <taxon>Sar</taxon>
        <taxon>Rhizaria</taxon>
        <taxon>Retaria</taxon>
        <taxon>Foraminifera</taxon>
        <taxon>Monothalamids</taxon>
        <taxon>Reticulomyxidae</taxon>
        <taxon>Reticulomyxa</taxon>
    </lineage>
</organism>
<dbReference type="InterPro" id="IPR015915">
    <property type="entry name" value="Kelch-typ_b-propeller"/>
</dbReference>
<dbReference type="Proteomes" id="UP000023152">
    <property type="component" value="Unassembled WGS sequence"/>
</dbReference>
<evidence type="ECO:0000313" key="2">
    <source>
        <dbReference type="Proteomes" id="UP000023152"/>
    </source>
</evidence>
<dbReference type="InterPro" id="IPR011043">
    <property type="entry name" value="Gal_Oxase/kelch_b-propeller"/>
</dbReference>